<name>A0A640S3X9_9ACTN</name>
<comment type="pathway">
    <text evidence="1">Antibiotic biosynthesis.</text>
</comment>
<keyword evidence="3" id="KW-0560">Oxidoreductase</keyword>
<dbReference type="Proteomes" id="UP001432292">
    <property type="component" value="Chromosome"/>
</dbReference>
<keyword evidence="8" id="KW-1185">Reference proteome</keyword>
<evidence type="ECO:0000313" key="7">
    <source>
        <dbReference type="Proteomes" id="UP000435837"/>
    </source>
</evidence>
<keyword evidence="3" id="KW-0408">Iron</keyword>
<dbReference type="GO" id="GO:0016491">
    <property type="term" value="F:oxidoreductase activity"/>
    <property type="evidence" value="ECO:0007669"/>
    <property type="project" value="UniProtKB-KW"/>
</dbReference>
<dbReference type="InterPro" id="IPR005123">
    <property type="entry name" value="Oxoglu/Fe-dep_dioxygenase_dom"/>
</dbReference>
<evidence type="ECO:0000256" key="3">
    <source>
        <dbReference type="RuleBase" id="RU003682"/>
    </source>
</evidence>
<accession>A0A640S3X9</accession>
<dbReference type="RefSeq" id="WP_159473492.1">
    <property type="nucleotide sequence ID" value="NZ_BAAATH010000002.1"/>
</dbReference>
<dbReference type="PANTHER" id="PTHR47990">
    <property type="entry name" value="2-OXOGLUTARATE (2OG) AND FE(II)-DEPENDENT OXYGENASE SUPERFAMILY PROTEIN-RELATED"/>
    <property type="match status" value="1"/>
</dbReference>
<evidence type="ECO:0000256" key="1">
    <source>
        <dbReference type="ARBA" id="ARBA00004792"/>
    </source>
</evidence>
<dbReference type="AlphaFoldDB" id="A0A640S3X9"/>
<dbReference type="PROSITE" id="PS51471">
    <property type="entry name" value="FE2OG_OXY"/>
    <property type="match status" value="1"/>
</dbReference>
<evidence type="ECO:0000313" key="6">
    <source>
        <dbReference type="EMBL" id="WUS21407.1"/>
    </source>
</evidence>
<dbReference type="GO" id="GO:0046872">
    <property type="term" value="F:metal ion binding"/>
    <property type="evidence" value="ECO:0007669"/>
    <property type="project" value="UniProtKB-KW"/>
</dbReference>
<dbReference type="InterPro" id="IPR050231">
    <property type="entry name" value="Iron_ascorbate_oxido_reductase"/>
</dbReference>
<dbReference type="EMBL" id="CP108473">
    <property type="protein sequence ID" value="WUS21407.1"/>
    <property type="molecule type" value="Genomic_DNA"/>
</dbReference>
<feature type="domain" description="Fe2OG dioxygenase" evidence="4">
    <location>
        <begin position="154"/>
        <end position="257"/>
    </location>
</feature>
<evidence type="ECO:0000313" key="8">
    <source>
        <dbReference type="Proteomes" id="UP001432292"/>
    </source>
</evidence>
<dbReference type="InterPro" id="IPR027443">
    <property type="entry name" value="IPNS-like_sf"/>
</dbReference>
<dbReference type="Gene3D" id="2.60.120.330">
    <property type="entry name" value="B-lactam Antibiotic, Isopenicillin N Synthase, Chain"/>
    <property type="match status" value="1"/>
</dbReference>
<keyword evidence="2" id="KW-0045">Antibiotic biosynthesis</keyword>
<dbReference type="GeneID" id="96640106"/>
<gene>
    <name evidence="6" type="ORF">OG727_03335</name>
    <name evidence="5" type="ORF">Scani_24510</name>
</gene>
<comment type="similarity">
    <text evidence="3">Belongs to the iron/ascorbate-dependent oxidoreductase family.</text>
</comment>
<dbReference type="OrthoDB" id="4267887at2"/>
<sequence>MTTTTAVQGPPLNLPIAQLTDSAVDFAAPDGWEQALRLGAFLLPVPADLDAEPGLRLCRNFYLDPDGGPDDRYRGHRTREHAASKLGYEDRPDQVEQLQIESIHWDKYFPEDVIGLLQRMRELTLSALNSCLAASGVPERDWDTVTGGARQETGWCYTTVNHYRAGLSRDHGIVEHTDSGFITVIYADQQGYEILDGERWRPVEVPPRHFVVNLGDAAEVLTAHLPRAAGAVIHRVPPRPAPVANGDRSSFTVYMGPRMDMMLYQYGTDGVLGEYQGFRDYSVEKSKKLGYEFHSRI</sequence>
<dbReference type="GO" id="GO:0017000">
    <property type="term" value="P:antibiotic biosynthetic process"/>
    <property type="evidence" value="ECO:0007669"/>
    <property type="project" value="UniProtKB-KW"/>
</dbReference>
<organism evidence="5 7">
    <name type="scientific">Streptomyces caniferus</name>
    <dbReference type="NCBI Taxonomy" id="285557"/>
    <lineage>
        <taxon>Bacteria</taxon>
        <taxon>Bacillati</taxon>
        <taxon>Actinomycetota</taxon>
        <taxon>Actinomycetes</taxon>
        <taxon>Kitasatosporales</taxon>
        <taxon>Streptomycetaceae</taxon>
        <taxon>Streptomyces</taxon>
    </lineage>
</organism>
<dbReference type="Pfam" id="PF03171">
    <property type="entry name" value="2OG-FeII_Oxy"/>
    <property type="match status" value="1"/>
</dbReference>
<dbReference type="Proteomes" id="UP000435837">
    <property type="component" value="Unassembled WGS sequence"/>
</dbReference>
<evidence type="ECO:0000313" key="5">
    <source>
        <dbReference type="EMBL" id="GFE06183.1"/>
    </source>
</evidence>
<protein>
    <submittedName>
        <fullName evidence="6">2OG-Fe(II) oxygenase family protein</fullName>
    </submittedName>
</protein>
<reference evidence="5 7" key="1">
    <citation type="submission" date="2019-12" db="EMBL/GenBank/DDBJ databases">
        <title>Whole genome shotgun sequence of Streptomyces caniferus NBRC 15389.</title>
        <authorList>
            <person name="Ichikawa N."/>
            <person name="Kimura A."/>
            <person name="Kitahashi Y."/>
            <person name="Komaki H."/>
            <person name="Tamura T."/>
        </authorList>
    </citation>
    <scope>NUCLEOTIDE SEQUENCE [LARGE SCALE GENOMIC DNA]</scope>
    <source>
        <strain evidence="5 7">NBRC 15389</strain>
    </source>
</reference>
<evidence type="ECO:0000256" key="2">
    <source>
        <dbReference type="ARBA" id="ARBA00023194"/>
    </source>
</evidence>
<dbReference type="EMBL" id="BLIN01000003">
    <property type="protein sequence ID" value="GFE06183.1"/>
    <property type="molecule type" value="Genomic_DNA"/>
</dbReference>
<keyword evidence="3" id="KW-0479">Metal-binding</keyword>
<dbReference type="InterPro" id="IPR044861">
    <property type="entry name" value="IPNS-like_FE2OG_OXY"/>
</dbReference>
<reference evidence="6" key="2">
    <citation type="submission" date="2022-10" db="EMBL/GenBank/DDBJ databases">
        <title>The complete genomes of actinobacterial strains from the NBC collection.</title>
        <authorList>
            <person name="Joergensen T.S."/>
            <person name="Alvarez Arevalo M."/>
            <person name="Sterndorff E.B."/>
            <person name="Faurdal D."/>
            <person name="Vuksanovic O."/>
            <person name="Mourched A.-S."/>
            <person name="Charusanti P."/>
            <person name="Shaw S."/>
            <person name="Blin K."/>
            <person name="Weber T."/>
        </authorList>
    </citation>
    <scope>NUCLEOTIDE SEQUENCE</scope>
    <source>
        <strain evidence="6">NBC_01256</strain>
    </source>
</reference>
<evidence type="ECO:0000259" key="4">
    <source>
        <dbReference type="PROSITE" id="PS51471"/>
    </source>
</evidence>
<proteinExistence type="inferred from homology"/>
<dbReference type="SUPFAM" id="SSF51197">
    <property type="entry name" value="Clavaminate synthase-like"/>
    <property type="match status" value="1"/>
</dbReference>